<accession>A0A2A6B5K8</accession>
<dbReference type="PROSITE" id="PS51257">
    <property type="entry name" value="PROKAR_LIPOPROTEIN"/>
    <property type="match status" value="1"/>
</dbReference>
<gene>
    <name evidence="1" type="primary">WBGene00094117</name>
</gene>
<reference evidence="1" key="2">
    <citation type="submission" date="2022-06" db="UniProtKB">
        <authorList>
            <consortium name="EnsemblMetazoa"/>
        </authorList>
    </citation>
    <scope>IDENTIFICATION</scope>
    <source>
        <strain evidence="1">PS312</strain>
    </source>
</reference>
<protein>
    <submittedName>
        <fullName evidence="1">Uncharacterized protein</fullName>
    </submittedName>
</protein>
<accession>A0A8R1U4Z4</accession>
<dbReference type="EnsemblMetazoa" id="PPA04563.1">
    <property type="protein sequence ID" value="PPA04563.1"/>
    <property type="gene ID" value="WBGene00094117"/>
</dbReference>
<evidence type="ECO:0000313" key="1">
    <source>
        <dbReference type="EnsemblMetazoa" id="PPA04563.1"/>
    </source>
</evidence>
<proteinExistence type="predicted"/>
<evidence type="ECO:0000313" key="2">
    <source>
        <dbReference type="Proteomes" id="UP000005239"/>
    </source>
</evidence>
<dbReference type="AlphaFoldDB" id="A0A2A6B5K8"/>
<name>A0A2A6B5K8_PRIPA</name>
<reference evidence="2" key="1">
    <citation type="journal article" date="2008" name="Nat. Genet.">
        <title>The Pristionchus pacificus genome provides a unique perspective on nematode lifestyle and parasitism.</title>
        <authorList>
            <person name="Dieterich C."/>
            <person name="Clifton S.W."/>
            <person name="Schuster L.N."/>
            <person name="Chinwalla A."/>
            <person name="Delehaunty K."/>
            <person name="Dinkelacker I."/>
            <person name="Fulton L."/>
            <person name="Fulton R."/>
            <person name="Godfrey J."/>
            <person name="Minx P."/>
            <person name="Mitreva M."/>
            <person name="Roeseler W."/>
            <person name="Tian H."/>
            <person name="Witte H."/>
            <person name="Yang S.P."/>
            <person name="Wilson R.K."/>
            <person name="Sommer R.J."/>
        </authorList>
    </citation>
    <scope>NUCLEOTIDE SEQUENCE [LARGE SCALE GENOMIC DNA]</scope>
    <source>
        <strain evidence="2">PS312</strain>
    </source>
</reference>
<dbReference type="Proteomes" id="UP000005239">
    <property type="component" value="Unassembled WGS sequence"/>
</dbReference>
<organism evidence="1 2">
    <name type="scientific">Pristionchus pacificus</name>
    <name type="common">Parasitic nematode worm</name>
    <dbReference type="NCBI Taxonomy" id="54126"/>
    <lineage>
        <taxon>Eukaryota</taxon>
        <taxon>Metazoa</taxon>
        <taxon>Ecdysozoa</taxon>
        <taxon>Nematoda</taxon>
        <taxon>Chromadorea</taxon>
        <taxon>Rhabditida</taxon>
        <taxon>Rhabditina</taxon>
        <taxon>Diplogasteromorpha</taxon>
        <taxon>Diplogasteroidea</taxon>
        <taxon>Neodiplogasteridae</taxon>
        <taxon>Pristionchus</taxon>
    </lineage>
</organism>
<sequence>MRLLPLLTLIVSFASGCENGSNSPDLAKDLEVAARKCFDKSGDFSDFRLDNFNGKIDQCFSLTYEEIGGRTVRHEFHVANALDVRYLVYVGDELIDVIEDPEKGPQADRFEESVPAPRPDHQFEWDDLRELFEWHYCTYKDDLRELFEWHYCTYNYAARMRAPMTPAERKPSLIEGQDSECRGKTAVKKTPISKMNDPVYWRESVRGPRCGGFTVSIKTNFVQTLRVEAERSTQPFTGTITPITEEMKQYCSPYC</sequence>
<keyword evidence="2" id="KW-1185">Reference proteome</keyword>